<feature type="non-terminal residue" evidence="1">
    <location>
        <position position="22"/>
    </location>
</feature>
<sequence>MLVHLPVVPVLFALVAVQCNFQ</sequence>
<organism evidence="1">
    <name type="scientific">marine metagenome</name>
    <dbReference type="NCBI Taxonomy" id="408172"/>
    <lineage>
        <taxon>unclassified sequences</taxon>
        <taxon>metagenomes</taxon>
        <taxon>ecological metagenomes</taxon>
    </lineage>
</organism>
<accession>A0A382ZA03</accession>
<proteinExistence type="predicted"/>
<dbReference type="EMBL" id="UINC01181960">
    <property type="protein sequence ID" value="SVD91915.1"/>
    <property type="molecule type" value="Genomic_DNA"/>
</dbReference>
<gene>
    <name evidence="1" type="ORF">METZ01_LOCUS444769</name>
</gene>
<dbReference type="AlphaFoldDB" id="A0A382ZA03"/>
<evidence type="ECO:0000313" key="1">
    <source>
        <dbReference type="EMBL" id="SVD91915.1"/>
    </source>
</evidence>
<protein>
    <submittedName>
        <fullName evidence="1">Uncharacterized protein</fullName>
    </submittedName>
</protein>
<name>A0A382ZA03_9ZZZZ</name>
<reference evidence="1" key="1">
    <citation type="submission" date="2018-05" db="EMBL/GenBank/DDBJ databases">
        <authorList>
            <person name="Lanie J.A."/>
            <person name="Ng W.-L."/>
            <person name="Kazmierczak K.M."/>
            <person name="Andrzejewski T.M."/>
            <person name="Davidsen T.M."/>
            <person name="Wayne K.J."/>
            <person name="Tettelin H."/>
            <person name="Glass J.I."/>
            <person name="Rusch D."/>
            <person name="Podicherti R."/>
            <person name="Tsui H.-C.T."/>
            <person name="Winkler M.E."/>
        </authorList>
    </citation>
    <scope>NUCLEOTIDE SEQUENCE</scope>
</reference>